<evidence type="ECO:0000259" key="4">
    <source>
        <dbReference type="Pfam" id="PF18052"/>
    </source>
</evidence>
<evidence type="ECO:0000256" key="2">
    <source>
        <dbReference type="ARBA" id="ARBA00022741"/>
    </source>
</evidence>
<keyword evidence="2" id="KW-0547">Nucleotide-binding</keyword>
<evidence type="ECO:0000256" key="3">
    <source>
        <dbReference type="ARBA" id="ARBA00022821"/>
    </source>
</evidence>
<keyword evidence="6" id="KW-1185">Reference proteome</keyword>
<gene>
    <name evidence="5" type="ORF">RJ640_007101</name>
</gene>
<dbReference type="GO" id="GO:0000166">
    <property type="term" value="F:nucleotide binding"/>
    <property type="evidence" value="ECO:0007669"/>
    <property type="project" value="UniProtKB-KW"/>
</dbReference>
<name>A0AA88SFR2_9ASTE</name>
<keyword evidence="1" id="KW-0677">Repeat</keyword>
<dbReference type="Pfam" id="PF18052">
    <property type="entry name" value="Rx_N"/>
    <property type="match status" value="1"/>
</dbReference>
<dbReference type="InterPro" id="IPR041118">
    <property type="entry name" value="Rx_N"/>
</dbReference>
<organism evidence="5 6">
    <name type="scientific">Escallonia rubra</name>
    <dbReference type="NCBI Taxonomy" id="112253"/>
    <lineage>
        <taxon>Eukaryota</taxon>
        <taxon>Viridiplantae</taxon>
        <taxon>Streptophyta</taxon>
        <taxon>Embryophyta</taxon>
        <taxon>Tracheophyta</taxon>
        <taxon>Spermatophyta</taxon>
        <taxon>Magnoliopsida</taxon>
        <taxon>eudicotyledons</taxon>
        <taxon>Gunneridae</taxon>
        <taxon>Pentapetalae</taxon>
        <taxon>asterids</taxon>
        <taxon>campanulids</taxon>
        <taxon>Escalloniales</taxon>
        <taxon>Escalloniaceae</taxon>
        <taxon>Escallonia</taxon>
    </lineage>
</organism>
<evidence type="ECO:0000313" key="5">
    <source>
        <dbReference type="EMBL" id="KAK2989200.1"/>
    </source>
</evidence>
<dbReference type="Proteomes" id="UP001187471">
    <property type="component" value="Unassembled WGS sequence"/>
</dbReference>
<comment type="caution">
    <text evidence="5">The sequence shown here is derived from an EMBL/GenBank/DDBJ whole genome shotgun (WGS) entry which is preliminary data.</text>
</comment>
<accession>A0AA88SFR2</accession>
<protein>
    <recommendedName>
        <fullName evidence="4">Disease resistance N-terminal domain-containing protein</fullName>
    </recommendedName>
</protein>
<evidence type="ECO:0000256" key="1">
    <source>
        <dbReference type="ARBA" id="ARBA00022737"/>
    </source>
</evidence>
<dbReference type="GO" id="GO:0006952">
    <property type="term" value="P:defense response"/>
    <property type="evidence" value="ECO:0007669"/>
    <property type="project" value="UniProtKB-KW"/>
</dbReference>
<dbReference type="Gene3D" id="1.20.5.4130">
    <property type="match status" value="1"/>
</dbReference>
<feature type="domain" description="Disease resistance N-terminal" evidence="4">
    <location>
        <begin position="26"/>
        <end position="97"/>
    </location>
</feature>
<proteinExistence type="predicted"/>
<sequence>MDETIWYTFNSGFSTAPCFAMAAKVALTTMSTGELNKLKDTLSTVKAVLVDAEELQETNAELSVWLEALKDVCYAIDDILDEFDVIALQQQVNQRSTQRKVFRGTGAVTLTSRTHFNELFQQRVLRPKSRWCNTNYYL</sequence>
<reference evidence="5" key="1">
    <citation type="submission" date="2022-12" db="EMBL/GenBank/DDBJ databases">
        <title>Draft genome assemblies for two species of Escallonia (Escalloniales).</title>
        <authorList>
            <person name="Chanderbali A."/>
            <person name="Dervinis C."/>
            <person name="Anghel I."/>
            <person name="Soltis D."/>
            <person name="Soltis P."/>
            <person name="Zapata F."/>
        </authorList>
    </citation>
    <scope>NUCLEOTIDE SEQUENCE</scope>
    <source>
        <strain evidence="5">UCBG92.1500</strain>
        <tissue evidence="5">Leaf</tissue>
    </source>
</reference>
<evidence type="ECO:0000313" key="6">
    <source>
        <dbReference type="Proteomes" id="UP001187471"/>
    </source>
</evidence>
<dbReference type="AlphaFoldDB" id="A0AA88SFR2"/>
<keyword evidence="3" id="KW-0611">Plant defense</keyword>
<dbReference type="EMBL" id="JAVXUO010000780">
    <property type="protein sequence ID" value="KAK2989200.1"/>
    <property type="molecule type" value="Genomic_DNA"/>
</dbReference>